<evidence type="ECO:0000313" key="4">
    <source>
        <dbReference type="Proteomes" id="UP000192721"/>
    </source>
</evidence>
<dbReference type="InterPro" id="IPR001173">
    <property type="entry name" value="Glyco_trans_2-like"/>
</dbReference>
<dbReference type="CDD" id="cd00761">
    <property type="entry name" value="Glyco_tranf_GTA_type"/>
    <property type="match status" value="1"/>
</dbReference>
<accession>A0A1W0CV47</accession>
<dbReference type="InterPro" id="IPR029044">
    <property type="entry name" value="Nucleotide-diphossugar_trans"/>
</dbReference>
<organism evidence="3 4">
    <name type="scientific">Chromobacterium haemolyticum</name>
    <dbReference type="NCBI Taxonomy" id="394935"/>
    <lineage>
        <taxon>Bacteria</taxon>
        <taxon>Pseudomonadati</taxon>
        <taxon>Pseudomonadota</taxon>
        <taxon>Betaproteobacteria</taxon>
        <taxon>Neisseriales</taxon>
        <taxon>Chromobacteriaceae</taxon>
        <taxon>Chromobacterium</taxon>
    </lineage>
</organism>
<sequence>MDCLISIVIATYNRGYCIASTVDSVVLAFLDLAVNVEVVIVDDHSSDNTEKLVKEKYREYINRGLVSYYKLPVNKGVSGARNVGVGYARGEWVVFLDSDDTLLGESGPNIVKELKIYSQAPVVFFRCIDQDNNKVGFDFRRDSQSIGLQSFLQYGSRGECLVAVKRHLMLEIPFVEYLRGYEGLTIAKIMRRSGREAILSSVVARRYIQTADDRLSSKAGFASRMNLIGQGHWLMAKEFFNDASLKVVMLYVLKSLAYRVLYLKNKILN</sequence>
<dbReference type="AlphaFoldDB" id="A0A1W0CV47"/>
<comment type="caution">
    <text evidence="3">The sequence shown here is derived from an EMBL/GenBank/DDBJ whole genome shotgun (WGS) entry which is preliminary data.</text>
</comment>
<dbReference type="Pfam" id="PF00535">
    <property type="entry name" value="Glycos_transf_2"/>
    <property type="match status" value="1"/>
</dbReference>
<evidence type="ECO:0000313" key="3">
    <source>
        <dbReference type="EMBL" id="OQS38639.1"/>
    </source>
</evidence>
<gene>
    <name evidence="3" type="ORF">B0T45_12730</name>
</gene>
<dbReference type="EMBL" id="MUKV01000015">
    <property type="protein sequence ID" value="OQS38639.1"/>
    <property type="molecule type" value="Genomic_DNA"/>
</dbReference>
<dbReference type="Proteomes" id="UP000192721">
    <property type="component" value="Unassembled WGS sequence"/>
</dbReference>
<dbReference type="SUPFAM" id="SSF53448">
    <property type="entry name" value="Nucleotide-diphospho-sugar transferases"/>
    <property type="match status" value="1"/>
</dbReference>
<name>A0A1W0CV47_9NEIS</name>
<dbReference type="PANTHER" id="PTHR43630">
    <property type="entry name" value="POLY-BETA-1,6-N-ACETYL-D-GLUCOSAMINE SYNTHASE"/>
    <property type="match status" value="1"/>
</dbReference>
<reference evidence="3 4" key="1">
    <citation type="submission" date="2017-02" db="EMBL/GenBank/DDBJ databases">
        <title>Chromobacterium haemolyticum H5244.</title>
        <authorList>
            <person name="Gulvik C.A."/>
        </authorList>
    </citation>
    <scope>NUCLEOTIDE SEQUENCE [LARGE SCALE GENOMIC DNA]</scope>
    <source>
        <strain evidence="3 4">H5244</strain>
    </source>
</reference>
<evidence type="ECO:0000256" key="1">
    <source>
        <dbReference type="ARBA" id="ARBA00038494"/>
    </source>
</evidence>
<dbReference type="Gene3D" id="3.90.550.10">
    <property type="entry name" value="Spore Coat Polysaccharide Biosynthesis Protein SpsA, Chain A"/>
    <property type="match status" value="1"/>
</dbReference>
<dbReference type="RefSeq" id="WP_081555719.1">
    <property type="nucleotide sequence ID" value="NZ_MUKV01000015.1"/>
</dbReference>
<protein>
    <recommendedName>
        <fullName evidence="2">Glycosyltransferase 2-like domain-containing protein</fullName>
    </recommendedName>
</protein>
<evidence type="ECO:0000259" key="2">
    <source>
        <dbReference type="Pfam" id="PF00535"/>
    </source>
</evidence>
<comment type="similarity">
    <text evidence="1">Belongs to the glycosyltransferase 2 family. WaaE/KdtX subfamily.</text>
</comment>
<dbReference type="PANTHER" id="PTHR43630:SF2">
    <property type="entry name" value="GLYCOSYLTRANSFERASE"/>
    <property type="match status" value="1"/>
</dbReference>
<feature type="domain" description="Glycosyltransferase 2-like" evidence="2">
    <location>
        <begin position="6"/>
        <end position="131"/>
    </location>
</feature>
<proteinExistence type="inferred from homology"/>